<dbReference type="AlphaFoldDB" id="A0A1E1JZ16"/>
<feature type="compositionally biased region" description="Low complexity" evidence="1">
    <location>
        <begin position="43"/>
        <end position="59"/>
    </location>
</feature>
<gene>
    <name evidence="2" type="ORF">RCO7_01373</name>
</gene>
<evidence type="ECO:0000313" key="3">
    <source>
        <dbReference type="Proteomes" id="UP000178129"/>
    </source>
</evidence>
<evidence type="ECO:0000313" key="2">
    <source>
        <dbReference type="EMBL" id="CZS90991.1"/>
    </source>
</evidence>
<feature type="region of interest" description="Disordered" evidence="1">
    <location>
        <begin position="43"/>
        <end position="74"/>
    </location>
</feature>
<feature type="compositionally biased region" description="Polar residues" evidence="1">
    <location>
        <begin position="117"/>
        <end position="128"/>
    </location>
</feature>
<evidence type="ECO:0000256" key="1">
    <source>
        <dbReference type="SAM" id="MobiDB-lite"/>
    </source>
</evidence>
<reference evidence="3" key="1">
    <citation type="submission" date="2016-03" db="EMBL/GenBank/DDBJ databases">
        <authorList>
            <person name="Ploux O."/>
        </authorList>
    </citation>
    <scope>NUCLEOTIDE SEQUENCE [LARGE SCALE GENOMIC DNA]</scope>
    <source>
        <strain evidence="3">UK7</strain>
    </source>
</reference>
<sequence>MDLQYSTLFLERQGPSADKSTKDKPGASRLKKLFSRVLNAPSKDSLALDSSSSSVGTSKSKPKNLKQDQQIRSAQHAEHLWDTVVKLTKPVSKMSFGSAKAQTVAVNLQPPLRPVGGNQTRNNKSTKLSQSIRISPPASISNSPTSTSVPSSKQNDTFYKGKGKPIASSRDSKFSSISSLPSLHTLGISTSTTETNTVASSPTTSLALSTIAAHITLSRSEFSQIQSQLRRIHRRLLYQEHVTGNLVANLLSLLIRQETLIQNESHNHYHAKSSTYMHTKVRHHSAHTQNMLSTLLTIRDQLGRIFSRKEAFLSHSVTELGIFRKVLQEVERVAVEGIPEVGSSKMAEELQFVLAREDIISFLTELDKGSGVQKRLDAEALKVVRDRAGEERWVKKGGIGDRVTMGRFIGFVESRIEVLGGVYESLEGYMEGVGNLCDKSEGVSAF</sequence>
<feature type="region of interest" description="Disordered" evidence="1">
    <location>
        <begin position="107"/>
        <end position="176"/>
    </location>
</feature>
<dbReference type="EMBL" id="FJUW01000004">
    <property type="protein sequence ID" value="CZS90991.1"/>
    <property type="molecule type" value="Genomic_DNA"/>
</dbReference>
<keyword evidence="3" id="KW-1185">Reference proteome</keyword>
<organism evidence="2 3">
    <name type="scientific">Rhynchosporium graminicola</name>
    <dbReference type="NCBI Taxonomy" id="2792576"/>
    <lineage>
        <taxon>Eukaryota</taxon>
        <taxon>Fungi</taxon>
        <taxon>Dikarya</taxon>
        <taxon>Ascomycota</taxon>
        <taxon>Pezizomycotina</taxon>
        <taxon>Leotiomycetes</taxon>
        <taxon>Helotiales</taxon>
        <taxon>Ploettnerulaceae</taxon>
        <taxon>Rhynchosporium</taxon>
    </lineage>
</organism>
<protein>
    <submittedName>
        <fullName evidence="2">Uncharacterized protein</fullName>
    </submittedName>
</protein>
<comment type="caution">
    <text evidence="2">The sequence shown here is derived from an EMBL/GenBank/DDBJ whole genome shotgun (WGS) entry which is preliminary data.</text>
</comment>
<dbReference type="Proteomes" id="UP000178129">
    <property type="component" value="Unassembled WGS sequence"/>
</dbReference>
<name>A0A1E1JZ16_9HELO</name>
<proteinExistence type="predicted"/>
<feature type="compositionally biased region" description="Low complexity" evidence="1">
    <location>
        <begin position="129"/>
        <end position="152"/>
    </location>
</feature>
<dbReference type="InParanoid" id="A0A1E1JZ16"/>
<accession>A0A1E1JZ16</accession>